<sequence length="595" mass="63765">MPFSPKQQYCGQTVLLTGGLGYLGSIVLEQLLRLTEVKHIYLLVRGKKQHAASKRVDTLLCGPLFHLLHKEAAAGKRNVFSKVQAIEGDLTQPNLGLSEQDMRTLQQEVGIILHCGANIELEADVQMTLKNNYMGTMEMMRVAASFEELRSFVHVSTYFVNNHLPRNSTVKEQIYPLPLTINGTRVSHSEYVAAMLSMSAEQANKQTGDLMRSLNFTSTYAFGKHLTEQLVDGTIIRPGVSRAIVRPSLIASIAYDPYPGYINSYAGAGGYTMGYALGFFQGIKSVAYGSDTILDLIPADIVGSLVIAAGAAAAATFGSPSADRTAVIFHAASAESAPLTITRSFSTMAQFWRANPPPLCLPATRYVKFKGEHNPTPEGISGGAKSAKLKIKLVGGLLKLAGKAREYRALKMGFKAFSVHNSMAYGKSFVCAVDNGRALMNQMLDKEKAAWRCVWQEAHMSWEQYGDTFQAGVRRLLFRMESPTSKKTLHNFKYVATAKPTVLKMGLKKAASSDSSASSSRASSASSASSSRASGQAGSAASTPRSNSSSSSASTAEAAAVQEVMAAAGVRSSSSSSSKAVVSPKAFQREAIAVA</sequence>
<dbReference type="Proteomes" id="UP001244341">
    <property type="component" value="Chromosome 2b"/>
</dbReference>
<dbReference type="PANTHER" id="PTHR11011">
    <property type="entry name" value="MALE STERILITY PROTEIN 2-RELATED"/>
    <property type="match status" value="1"/>
</dbReference>
<keyword evidence="1" id="KW-0443">Lipid metabolism</keyword>
<name>A0ABY8TQ19_TETOB</name>
<accession>A0ABY8TQ19</accession>
<dbReference type="Pfam" id="PF07993">
    <property type="entry name" value="NAD_binding_4"/>
    <property type="match status" value="1"/>
</dbReference>
<dbReference type="EMBL" id="CP126209">
    <property type="protein sequence ID" value="WIA11075.1"/>
    <property type="molecule type" value="Genomic_DNA"/>
</dbReference>
<evidence type="ECO:0000313" key="5">
    <source>
        <dbReference type="Proteomes" id="UP001244341"/>
    </source>
</evidence>
<protein>
    <recommendedName>
        <fullName evidence="1">Fatty acyl-CoA reductase</fullName>
        <ecNumber evidence="1">1.2.1.84</ecNumber>
    </recommendedName>
</protein>
<evidence type="ECO:0000256" key="1">
    <source>
        <dbReference type="RuleBase" id="RU363097"/>
    </source>
</evidence>
<dbReference type="InterPro" id="IPR036291">
    <property type="entry name" value="NAD(P)-bd_dom_sf"/>
</dbReference>
<organism evidence="4 5">
    <name type="scientific">Tetradesmus obliquus</name>
    <name type="common">Green alga</name>
    <name type="synonym">Acutodesmus obliquus</name>
    <dbReference type="NCBI Taxonomy" id="3088"/>
    <lineage>
        <taxon>Eukaryota</taxon>
        <taxon>Viridiplantae</taxon>
        <taxon>Chlorophyta</taxon>
        <taxon>core chlorophytes</taxon>
        <taxon>Chlorophyceae</taxon>
        <taxon>CS clade</taxon>
        <taxon>Sphaeropleales</taxon>
        <taxon>Scenedesmaceae</taxon>
        <taxon>Tetradesmus</taxon>
    </lineage>
</organism>
<evidence type="ECO:0000256" key="2">
    <source>
        <dbReference type="SAM" id="MobiDB-lite"/>
    </source>
</evidence>
<dbReference type="InterPro" id="IPR026055">
    <property type="entry name" value="FAR"/>
</dbReference>
<dbReference type="SUPFAM" id="SSF51735">
    <property type="entry name" value="NAD(P)-binding Rossmann-fold domains"/>
    <property type="match status" value="1"/>
</dbReference>
<dbReference type="EC" id="1.2.1.84" evidence="1"/>
<evidence type="ECO:0000313" key="4">
    <source>
        <dbReference type="EMBL" id="WIA11075.1"/>
    </source>
</evidence>
<dbReference type="InterPro" id="IPR013120">
    <property type="entry name" value="FAR_NAD-bd"/>
</dbReference>
<comment type="function">
    <text evidence="1">Catalyzes the reduction of fatty acyl-CoA to fatty alcohols.</text>
</comment>
<reference evidence="4 5" key="1">
    <citation type="submission" date="2023-05" db="EMBL/GenBank/DDBJ databases">
        <title>A 100% complete, gapless, phased diploid assembly of the Scenedesmus obliquus UTEX 3031 genome.</title>
        <authorList>
            <person name="Biondi T.C."/>
            <person name="Hanschen E.R."/>
            <person name="Kwon T."/>
            <person name="Eng W."/>
            <person name="Kruse C.P.S."/>
            <person name="Koehler S.I."/>
            <person name="Kunde Y."/>
            <person name="Gleasner C.D."/>
            <person name="You Mak K.T."/>
            <person name="Polle J."/>
            <person name="Hovde B.T."/>
            <person name="Starkenburg S.R."/>
        </authorList>
    </citation>
    <scope>NUCLEOTIDE SEQUENCE [LARGE SCALE GENOMIC DNA]</scope>
    <source>
        <strain evidence="4 5">DOE0152z</strain>
    </source>
</reference>
<feature type="domain" description="Thioester reductase (TE)" evidence="3">
    <location>
        <begin position="16"/>
        <end position="302"/>
    </location>
</feature>
<feature type="region of interest" description="Disordered" evidence="2">
    <location>
        <begin position="514"/>
        <end position="557"/>
    </location>
</feature>
<keyword evidence="1" id="KW-0560">Oxidoreductase</keyword>
<comment type="similarity">
    <text evidence="1">Belongs to the fatty acyl-CoA reductase family.</text>
</comment>
<dbReference type="PANTHER" id="PTHR11011:SF45">
    <property type="entry name" value="FATTY ACYL-COA REDUCTASE CG8306-RELATED"/>
    <property type="match status" value="1"/>
</dbReference>
<comment type="catalytic activity">
    <reaction evidence="1">
        <text>a long-chain fatty acyl-CoA + 2 NADPH + 2 H(+) = a long-chain primary fatty alcohol + 2 NADP(+) + CoA</text>
        <dbReference type="Rhea" id="RHEA:52716"/>
        <dbReference type="ChEBI" id="CHEBI:15378"/>
        <dbReference type="ChEBI" id="CHEBI:57287"/>
        <dbReference type="ChEBI" id="CHEBI:57783"/>
        <dbReference type="ChEBI" id="CHEBI:58349"/>
        <dbReference type="ChEBI" id="CHEBI:77396"/>
        <dbReference type="ChEBI" id="CHEBI:83139"/>
        <dbReference type="EC" id="1.2.1.84"/>
    </reaction>
</comment>
<gene>
    <name evidence="4" type="ORF">OEZ85_011226</name>
</gene>
<keyword evidence="1" id="KW-0444">Lipid biosynthesis</keyword>
<keyword evidence="5" id="KW-1185">Reference proteome</keyword>
<proteinExistence type="inferred from homology"/>
<keyword evidence="1" id="KW-0521">NADP</keyword>
<evidence type="ECO:0000259" key="3">
    <source>
        <dbReference type="Pfam" id="PF07993"/>
    </source>
</evidence>
<dbReference type="Gene3D" id="3.40.50.720">
    <property type="entry name" value="NAD(P)-binding Rossmann-like Domain"/>
    <property type="match status" value="1"/>
</dbReference>